<evidence type="ECO:0000313" key="3">
    <source>
        <dbReference type="Proteomes" id="UP000190857"/>
    </source>
</evidence>
<keyword evidence="1" id="KW-1133">Transmembrane helix</keyword>
<feature type="transmembrane region" description="Helical" evidence="1">
    <location>
        <begin position="91"/>
        <end position="108"/>
    </location>
</feature>
<keyword evidence="1" id="KW-0812">Transmembrane</keyword>
<name>A0A1T5KZK5_9MICO</name>
<gene>
    <name evidence="2" type="ORF">SAMN06309945_2751</name>
</gene>
<keyword evidence="1" id="KW-0472">Membrane</keyword>
<feature type="transmembrane region" description="Helical" evidence="1">
    <location>
        <begin position="120"/>
        <end position="141"/>
    </location>
</feature>
<feature type="transmembrane region" description="Helical" evidence="1">
    <location>
        <begin position="21"/>
        <end position="44"/>
    </location>
</feature>
<feature type="transmembrane region" description="Helical" evidence="1">
    <location>
        <begin position="227"/>
        <end position="247"/>
    </location>
</feature>
<dbReference type="RefSeq" id="WP_143785506.1">
    <property type="nucleotide sequence ID" value="NZ_FUZP01000003.1"/>
</dbReference>
<proteinExistence type="predicted"/>
<accession>A0A1T5KZK5</accession>
<dbReference type="OrthoDB" id="3078421at2"/>
<dbReference type="EMBL" id="FUZP01000003">
    <property type="protein sequence ID" value="SKC69141.1"/>
    <property type="molecule type" value="Genomic_DNA"/>
</dbReference>
<feature type="transmembrane region" description="Helical" evidence="1">
    <location>
        <begin position="162"/>
        <end position="190"/>
    </location>
</feature>
<sequence length="298" mass="32283">MTESTAVVDKHSAARPTGAELYTRLLAAFLLPFLAAAFVLLYLLPGTTDALFAWTIEPPLTAMFLASAYLGGIWFFAAAARPNNWRAVNRGIPAVLVFATLLLIATLLHLDKFHPGHISFIVWFALYLTTPVLVVILMIVNRHTDDGTDAPRDYRVPLPTRIVLAAIGVASLATGLALFFQADALIAAWPWTLTPLTAQVMGAALTLPGIVNLALLRDPRWSAFRAVFQAQIVSLVAIVLALIIRAADLKLAPSSVVFCAGIALSLVAYVLFYLHNDRRSIRDEVRRDLAEAQAGTSA</sequence>
<reference evidence="2 3" key="1">
    <citation type="submission" date="2017-02" db="EMBL/GenBank/DDBJ databases">
        <authorList>
            <person name="Peterson S.W."/>
        </authorList>
    </citation>
    <scope>NUCLEOTIDE SEQUENCE [LARGE SCALE GENOMIC DNA]</scope>
    <source>
        <strain evidence="2 3">VKM Ac-2059</strain>
    </source>
</reference>
<keyword evidence="3" id="KW-1185">Reference proteome</keyword>
<organism evidence="2 3">
    <name type="scientific">Okibacterium fritillariae</name>
    <dbReference type="NCBI Taxonomy" id="123320"/>
    <lineage>
        <taxon>Bacteria</taxon>
        <taxon>Bacillati</taxon>
        <taxon>Actinomycetota</taxon>
        <taxon>Actinomycetes</taxon>
        <taxon>Micrococcales</taxon>
        <taxon>Microbacteriaceae</taxon>
        <taxon>Okibacterium</taxon>
    </lineage>
</organism>
<dbReference type="AlphaFoldDB" id="A0A1T5KZK5"/>
<dbReference type="Proteomes" id="UP000190857">
    <property type="component" value="Unassembled WGS sequence"/>
</dbReference>
<feature type="transmembrane region" description="Helical" evidence="1">
    <location>
        <begin position="196"/>
        <end position="215"/>
    </location>
</feature>
<feature type="transmembrane region" description="Helical" evidence="1">
    <location>
        <begin position="60"/>
        <end position="79"/>
    </location>
</feature>
<evidence type="ECO:0000313" key="2">
    <source>
        <dbReference type="EMBL" id="SKC69141.1"/>
    </source>
</evidence>
<feature type="transmembrane region" description="Helical" evidence="1">
    <location>
        <begin position="253"/>
        <end position="274"/>
    </location>
</feature>
<protein>
    <submittedName>
        <fullName evidence="2">Uncharacterized protein</fullName>
    </submittedName>
</protein>
<evidence type="ECO:0000256" key="1">
    <source>
        <dbReference type="SAM" id="Phobius"/>
    </source>
</evidence>